<evidence type="ECO:0000313" key="2">
    <source>
        <dbReference type="EMBL" id="KAK5948299.1"/>
    </source>
</evidence>
<evidence type="ECO:0000256" key="1">
    <source>
        <dbReference type="SAM" id="MobiDB-lite"/>
    </source>
</evidence>
<feature type="region of interest" description="Disordered" evidence="1">
    <location>
        <begin position="235"/>
        <end position="259"/>
    </location>
</feature>
<proteinExistence type="predicted"/>
<sequence>MPPQKRAKKASPVARRSSSSPAPPPSDIVVDEKENDPTKKETNATPPNKEAPTFNTALLDEEELPNQPSSNTFTGGHGYNTLKFHNGQVYTGMAVGGSHTWNYDPGVWKETKVEPDLWKIDFETTKRRAKNAPKGSGAPVGMAYHWVIVAHQYVTKIDANTYETHLVGSKYKLAHKGPDTNSWSINSVKGQREKEVELLEDAKRKVQGLPPVLGGEKVKVDKRERGQQKLDALFGNPARAKGGNVVGTKRRREDGGDDV</sequence>
<feature type="compositionally biased region" description="Low complexity" evidence="1">
    <location>
        <begin position="10"/>
        <end position="20"/>
    </location>
</feature>
<dbReference type="Proteomes" id="UP001316803">
    <property type="component" value="Unassembled WGS sequence"/>
</dbReference>
<feature type="compositionally biased region" description="Basic and acidic residues" evidence="1">
    <location>
        <begin position="30"/>
        <end position="42"/>
    </location>
</feature>
<dbReference type="AlphaFoldDB" id="A0AAN8E7W4"/>
<reference evidence="2 3" key="1">
    <citation type="submission" date="2022-12" db="EMBL/GenBank/DDBJ databases">
        <title>Genomic features and morphological characterization of a novel Knufia sp. strain isolated from spacecraft assembly facility.</title>
        <authorList>
            <person name="Teixeira M."/>
            <person name="Chander A.M."/>
            <person name="Stajich J.E."/>
            <person name="Venkateswaran K."/>
        </authorList>
    </citation>
    <scope>NUCLEOTIDE SEQUENCE [LARGE SCALE GENOMIC DNA]</scope>
    <source>
        <strain evidence="2 3">FJI-L2-BK-P2</strain>
    </source>
</reference>
<name>A0AAN8E7W4_9EURO</name>
<keyword evidence="3" id="KW-1185">Reference proteome</keyword>
<comment type="caution">
    <text evidence="2">The sequence shown here is derived from an EMBL/GenBank/DDBJ whole genome shotgun (WGS) entry which is preliminary data.</text>
</comment>
<protein>
    <submittedName>
        <fullName evidence="2">Uncharacterized protein</fullName>
    </submittedName>
</protein>
<accession>A0AAN8E7W4</accession>
<feature type="region of interest" description="Disordered" evidence="1">
    <location>
        <begin position="1"/>
        <end position="53"/>
    </location>
</feature>
<evidence type="ECO:0000313" key="3">
    <source>
        <dbReference type="Proteomes" id="UP001316803"/>
    </source>
</evidence>
<organism evidence="2 3">
    <name type="scientific">Knufia fluminis</name>
    <dbReference type="NCBI Taxonomy" id="191047"/>
    <lineage>
        <taxon>Eukaryota</taxon>
        <taxon>Fungi</taxon>
        <taxon>Dikarya</taxon>
        <taxon>Ascomycota</taxon>
        <taxon>Pezizomycotina</taxon>
        <taxon>Eurotiomycetes</taxon>
        <taxon>Chaetothyriomycetidae</taxon>
        <taxon>Chaetothyriales</taxon>
        <taxon>Trichomeriaceae</taxon>
        <taxon>Knufia</taxon>
    </lineage>
</organism>
<dbReference type="EMBL" id="JAKLMC020000049">
    <property type="protein sequence ID" value="KAK5948299.1"/>
    <property type="molecule type" value="Genomic_DNA"/>
</dbReference>
<gene>
    <name evidence="2" type="ORF">OHC33_010609</name>
</gene>